<dbReference type="InterPro" id="IPR050176">
    <property type="entry name" value="LTTR"/>
</dbReference>
<dbReference type="Proteomes" id="UP000254079">
    <property type="component" value="Unassembled WGS sequence"/>
</dbReference>
<dbReference type="InterPro" id="IPR000847">
    <property type="entry name" value="LysR_HTH_N"/>
</dbReference>
<dbReference type="InterPro" id="IPR036388">
    <property type="entry name" value="WH-like_DNA-bd_sf"/>
</dbReference>
<evidence type="ECO:0000256" key="4">
    <source>
        <dbReference type="ARBA" id="ARBA00023163"/>
    </source>
</evidence>
<evidence type="ECO:0000256" key="2">
    <source>
        <dbReference type="ARBA" id="ARBA00023015"/>
    </source>
</evidence>
<evidence type="ECO:0000259" key="5">
    <source>
        <dbReference type="PROSITE" id="PS50931"/>
    </source>
</evidence>
<dbReference type="GO" id="GO:0003677">
    <property type="term" value="F:DNA binding"/>
    <property type="evidence" value="ECO:0007669"/>
    <property type="project" value="UniProtKB-KW"/>
</dbReference>
<dbReference type="PANTHER" id="PTHR30579:SF0">
    <property type="entry name" value="HTH-TYPE TRANSCRIPTIONAL ACTIVATOR ALLS"/>
    <property type="match status" value="1"/>
</dbReference>
<evidence type="ECO:0000313" key="6">
    <source>
        <dbReference type="EMBL" id="STI88267.1"/>
    </source>
</evidence>
<dbReference type="EMBL" id="UGCP01000002">
    <property type="protein sequence ID" value="STI88267.1"/>
    <property type="molecule type" value="Genomic_DNA"/>
</dbReference>
<protein>
    <submittedName>
        <fullName evidence="6">Putative LYSR-type transcriptional regulator</fullName>
    </submittedName>
</protein>
<comment type="similarity">
    <text evidence="1">Belongs to the LysR transcriptional regulatory family.</text>
</comment>
<gene>
    <name evidence="6" type="primary">ygfI3</name>
    <name evidence="6" type="ORF">NCTC8622_07464</name>
</gene>
<keyword evidence="4" id="KW-0804">Transcription</keyword>
<dbReference type="GO" id="GO:0003700">
    <property type="term" value="F:DNA-binding transcription factor activity"/>
    <property type="evidence" value="ECO:0007669"/>
    <property type="project" value="InterPro"/>
</dbReference>
<dbReference type="InterPro" id="IPR036390">
    <property type="entry name" value="WH_DNA-bd_sf"/>
</dbReference>
<dbReference type="PROSITE" id="PS50931">
    <property type="entry name" value="HTH_LYSR"/>
    <property type="match status" value="1"/>
</dbReference>
<accession>A0A376UGE0</accession>
<dbReference type="PANTHER" id="PTHR30579">
    <property type="entry name" value="TRANSCRIPTIONAL REGULATOR"/>
    <property type="match status" value="1"/>
</dbReference>
<keyword evidence="2" id="KW-0805">Transcription regulation</keyword>
<evidence type="ECO:0000256" key="3">
    <source>
        <dbReference type="ARBA" id="ARBA00023125"/>
    </source>
</evidence>
<sequence length="95" mass="10889">MDIFISKKMRNFILLAQTNNIARAAEKIHMTASPFGKSIAALEEQIGYTLFTRKDNNISLNKAGQELYQKLFPFINGFLRLIMKSITQDVVHEKL</sequence>
<organism evidence="6 7">
    <name type="scientific">Escherichia coli</name>
    <dbReference type="NCBI Taxonomy" id="562"/>
    <lineage>
        <taxon>Bacteria</taxon>
        <taxon>Pseudomonadati</taxon>
        <taxon>Pseudomonadota</taxon>
        <taxon>Gammaproteobacteria</taxon>
        <taxon>Enterobacterales</taxon>
        <taxon>Enterobacteriaceae</taxon>
        <taxon>Escherichia</taxon>
    </lineage>
</organism>
<feature type="domain" description="HTH lysR-type" evidence="5">
    <location>
        <begin position="1"/>
        <end position="61"/>
    </location>
</feature>
<keyword evidence="3" id="KW-0238">DNA-binding</keyword>
<evidence type="ECO:0000256" key="1">
    <source>
        <dbReference type="ARBA" id="ARBA00009437"/>
    </source>
</evidence>
<evidence type="ECO:0000313" key="7">
    <source>
        <dbReference type="Proteomes" id="UP000254079"/>
    </source>
</evidence>
<reference evidence="6 7" key="1">
    <citation type="submission" date="2018-06" db="EMBL/GenBank/DDBJ databases">
        <authorList>
            <consortium name="Pathogen Informatics"/>
            <person name="Doyle S."/>
        </authorList>
    </citation>
    <scope>NUCLEOTIDE SEQUENCE [LARGE SCALE GENOMIC DNA]</scope>
    <source>
        <strain evidence="6 7">NCTC8622</strain>
    </source>
</reference>
<dbReference type="AlphaFoldDB" id="A0A376UGE0"/>
<dbReference type="SUPFAM" id="SSF46785">
    <property type="entry name" value="Winged helix' DNA-binding domain"/>
    <property type="match status" value="1"/>
</dbReference>
<dbReference type="Pfam" id="PF00126">
    <property type="entry name" value="HTH_1"/>
    <property type="match status" value="1"/>
</dbReference>
<proteinExistence type="inferred from homology"/>
<dbReference type="Gene3D" id="1.10.10.10">
    <property type="entry name" value="Winged helix-like DNA-binding domain superfamily/Winged helix DNA-binding domain"/>
    <property type="match status" value="1"/>
</dbReference>
<name>A0A376UGE0_ECOLX</name>